<evidence type="ECO:0000256" key="2">
    <source>
        <dbReference type="ARBA" id="ARBA00023125"/>
    </source>
</evidence>
<proteinExistence type="predicted"/>
<reference evidence="5 6" key="1">
    <citation type="submission" date="2023-03" db="EMBL/GenBank/DDBJ databases">
        <title>Altererythrobacter sp. CAU 1644 isolated from sand.</title>
        <authorList>
            <person name="Kim W."/>
        </authorList>
    </citation>
    <scope>NUCLEOTIDE SEQUENCE [LARGE SCALE GENOMIC DNA]</scope>
    <source>
        <strain evidence="5 6">CAU 1644</strain>
    </source>
</reference>
<name>A0ABY8FVP2_9SPHN</name>
<dbReference type="EMBL" id="CP121106">
    <property type="protein sequence ID" value="WFL78802.1"/>
    <property type="molecule type" value="Genomic_DNA"/>
</dbReference>
<accession>A0ABY8FVP2</accession>
<keyword evidence="1" id="KW-0805">Transcription regulation</keyword>
<organism evidence="5 6">
    <name type="scientific">Altererythrobacter arenosus</name>
    <dbReference type="NCBI Taxonomy" id="3032592"/>
    <lineage>
        <taxon>Bacteria</taxon>
        <taxon>Pseudomonadati</taxon>
        <taxon>Pseudomonadota</taxon>
        <taxon>Alphaproteobacteria</taxon>
        <taxon>Sphingomonadales</taxon>
        <taxon>Erythrobacteraceae</taxon>
        <taxon>Altererythrobacter</taxon>
    </lineage>
</organism>
<dbReference type="RefSeq" id="WP_278017492.1">
    <property type="nucleotide sequence ID" value="NZ_CP121106.1"/>
</dbReference>
<dbReference type="InterPro" id="IPR046532">
    <property type="entry name" value="DUF6597"/>
</dbReference>
<dbReference type="InterPro" id="IPR018060">
    <property type="entry name" value="HTH_AraC"/>
</dbReference>
<sequence>MSEEDNHEGNTSGLRSAYGHARNGDPLSINRAPASDIAPWVARIYATDIDADPNNVVRCGILSDTPILRVIFRGEWTAETIYGKGRYKRTAVFAGPQTKVMPVTVRGPFAVLGVALRPGAVDALNGPPIAETLDRVIYYDDVYGDQEWGRSKTLIKWFDPAGPPERWLAVADKLMRQLIALHGGHRPDPIIGAFDRAAFENPNFSVRDFCDEHGIGQRRLERLIKRAYGQTPKKVLRRARALDIAADLRGVADHAEAEVMALRYYDQSHMIREFSHFFGMTPKQFARSPAPLMTLTLEARQQRRLEVLGRNHPGTLPPWRR</sequence>
<evidence type="ECO:0000256" key="1">
    <source>
        <dbReference type="ARBA" id="ARBA00023015"/>
    </source>
</evidence>
<evidence type="ECO:0000313" key="6">
    <source>
        <dbReference type="Proteomes" id="UP001215827"/>
    </source>
</evidence>
<evidence type="ECO:0000313" key="5">
    <source>
        <dbReference type="EMBL" id="WFL78802.1"/>
    </source>
</evidence>
<dbReference type="Proteomes" id="UP001215827">
    <property type="component" value="Chromosome"/>
</dbReference>
<dbReference type="Gene3D" id="1.10.10.60">
    <property type="entry name" value="Homeodomain-like"/>
    <property type="match status" value="1"/>
</dbReference>
<dbReference type="Pfam" id="PF12833">
    <property type="entry name" value="HTH_18"/>
    <property type="match status" value="1"/>
</dbReference>
<dbReference type="PANTHER" id="PTHR46796">
    <property type="entry name" value="HTH-TYPE TRANSCRIPTIONAL ACTIVATOR RHAS-RELATED"/>
    <property type="match status" value="1"/>
</dbReference>
<protein>
    <submittedName>
        <fullName evidence="5">Helix-turn-helix domain-containing protein</fullName>
    </submittedName>
</protein>
<dbReference type="SMART" id="SM00342">
    <property type="entry name" value="HTH_ARAC"/>
    <property type="match status" value="1"/>
</dbReference>
<feature type="domain" description="HTH araC/xylS-type" evidence="4">
    <location>
        <begin position="188"/>
        <end position="288"/>
    </location>
</feature>
<keyword evidence="3" id="KW-0804">Transcription</keyword>
<evidence type="ECO:0000259" key="4">
    <source>
        <dbReference type="PROSITE" id="PS01124"/>
    </source>
</evidence>
<evidence type="ECO:0000256" key="3">
    <source>
        <dbReference type="ARBA" id="ARBA00023163"/>
    </source>
</evidence>
<keyword evidence="6" id="KW-1185">Reference proteome</keyword>
<gene>
    <name evidence="5" type="ORF">P7228_06995</name>
</gene>
<dbReference type="PANTHER" id="PTHR46796:SF13">
    <property type="entry name" value="HTH-TYPE TRANSCRIPTIONAL ACTIVATOR RHAS"/>
    <property type="match status" value="1"/>
</dbReference>
<keyword evidence="2" id="KW-0238">DNA-binding</keyword>
<dbReference type="Pfam" id="PF20240">
    <property type="entry name" value="DUF6597"/>
    <property type="match status" value="1"/>
</dbReference>
<dbReference type="PROSITE" id="PS01124">
    <property type="entry name" value="HTH_ARAC_FAMILY_2"/>
    <property type="match status" value="1"/>
</dbReference>
<dbReference type="InterPro" id="IPR050204">
    <property type="entry name" value="AraC_XylS_family_regulators"/>
</dbReference>